<dbReference type="CDD" id="cd00637">
    <property type="entry name" value="7tm_classA_rhodopsin-like"/>
    <property type="match status" value="1"/>
</dbReference>
<gene>
    <name evidence="12" type="ORF">PEVE_00017237</name>
</gene>
<feature type="transmembrane region" description="Helical" evidence="10">
    <location>
        <begin position="164"/>
        <end position="190"/>
    </location>
</feature>
<dbReference type="Proteomes" id="UP001159427">
    <property type="component" value="Unassembled WGS sequence"/>
</dbReference>
<keyword evidence="6 10" id="KW-0472">Membrane</keyword>
<dbReference type="EMBL" id="CALNXI010000238">
    <property type="protein sequence ID" value="CAH3022886.1"/>
    <property type="molecule type" value="Genomic_DNA"/>
</dbReference>
<evidence type="ECO:0000256" key="4">
    <source>
        <dbReference type="ARBA" id="ARBA00022989"/>
    </source>
</evidence>
<keyword evidence="9" id="KW-0807">Transducer</keyword>
<feature type="transmembrane region" description="Helical" evidence="10">
    <location>
        <begin position="12"/>
        <end position="38"/>
    </location>
</feature>
<keyword evidence="3 10" id="KW-0812">Transmembrane</keyword>
<evidence type="ECO:0000256" key="3">
    <source>
        <dbReference type="ARBA" id="ARBA00022692"/>
    </source>
</evidence>
<evidence type="ECO:0000256" key="6">
    <source>
        <dbReference type="ARBA" id="ARBA00023136"/>
    </source>
</evidence>
<feature type="transmembrane region" description="Helical" evidence="10">
    <location>
        <begin position="93"/>
        <end position="113"/>
    </location>
</feature>
<keyword evidence="2" id="KW-1003">Cell membrane</keyword>
<organism evidence="12 13">
    <name type="scientific">Porites evermanni</name>
    <dbReference type="NCBI Taxonomy" id="104178"/>
    <lineage>
        <taxon>Eukaryota</taxon>
        <taxon>Metazoa</taxon>
        <taxon>Cnidaria</taxon>
        <taxon>Anthozoa</taxon>
        <taxon>Hexacorallia</taxon>
        <taxon>Scleractinia</taxon>
        <taxon>Fungiina</taxon>
        <taxon>Poritidae</taxon>
        <taxon>Porites</taxon>
    </lineage>
</organism>
<dbReference type="Gene3D" id="1.20.1070.10">
    <property type="entry name" value="Rhodopsin 7-helix transmembrane proteins"/>
    <property type="match status" value="1"/>
</dbReference>
<keyword evidence="5" id="KW-0297">G-protein coupled receptor</keyword>
<evidence type="ECO:0000259" key="11">
    <source>
        <dbReference type="PROSITE" id="PS50262"/>
    </source>
</evidence>
<proteinExistence type="predicted"/>
<feature type="transmembrane region" description="Helical" evidence="10">
    <location>
        <begin position="50"/>
        <end position="73"/>
    </location>
</feature>
<evidence type="ECO:0000256" key="8">
    <source>
        <dbReference type="ARBA" id="ARBA00023180"/>
    </source>
</evidence>
<feature type="transmembrane region" description="Helical" evidence="10">
    <location>
        <begin position="138"/>
        <end position="158"/>
    </location>
</feature>
<dbReference type="PANTHER" id="PTHR24246:SF27">
    <property type="entry name" value="ADENOSINE RECEPTOR, ISOFORM A"/>
    <property type="match status" value="1"/>
</dbReference>
<evidence type="ECO:0000256" key="7">
    <source>
        <dbReference type="ARBA" id="ARBA00023170"/>
    </source>
</evidence>
<sequence length="300" mass="34283">MSKGECLNKEDLHLAFGIFYLCLSPIATVTNSFMLYVARRDPHRQFNKPTNVFNLGIARIYVFTALIVLPFIGIDSILQSQHLSPEGMDAAKLFQDFLVCFVISSGCVTYLVISIERSTAVVFPVLNRKHVTVRRARILNTTITGICLLFSCILLTGIAPKYFYFAFIPIFLWLPCLGLLILPAIGLYALRRQARKIVATMQTECLTCEAYNQKEKARRNAQIRRYLLESLRVTITSIIILGFFTVVKILEMTRLELSCDELLEHLSYTILFVPVTLNPVILLKKIPAYWKAAKHIWNRR</sequence>
<evidence type="ECO:0000256" key="10">
    <source>
        <dbReference type="SAM" id="Phobius"/>
    </source>
</evidence>
<evidence type="ECO:0000313" key="13">
    <source>
        <dbReference type="Proteomes" id="UP001159427"/>
    </source>
</evidence>
<comment type="subcellular location">
    <subcellularLocation>
        <location evidence="1">Cell membrane</location>
        <topology evidence="1">Multi-pass membrane protein</topology>
    </subcellularLocation>
</comment>
<accession>A0ABN8M0G5</accession>
<evidence type="ECO:0000256" key="2">
    <source>
        <dbReference type="ARBA" id="ARBA00022475"/>
    </source>
</evidence>
<dbReference type="PROSITE" id="PS50262">
    <property type="entry name" value="G_PROTEIN_RECEP_F1_2"/>
    <property type="match status" value="1"/>
</dbReference>
<feature type="transmembrane region" description="Helical" evidence="10">
    <location>
        <begin position="226"/>
        <end position="246"/>
    </location>
</feature>
<dbReference type="InterPro" id="IPR000276">
    <property type="entry name" value="GPCR_Rhodpsn"/>
</dbReference>
<dbReference type="PANTHER" id="PTHR24246">
    <property type="entry name" value="OLFACTORY RECEPTOR AND ADENOSINE RECEPTOR"/>
    <property type="match status" value="1"/>
</dbReference>
<evidence type="ECO:0000256" key="1">
    <source>
        <dbReference type="ARBA" id="ARBA00004651"/>
    </source>
</evidence>
<keyword evidence="13" id="KW-1185">Reference proteome</keyword>
<dbReference type="InterPro" id="IPR017452">
    <property type="entry name" value="GPCR_Rhodpsn_7TM"/>
</dbReference>
<evidence type="ECO:0000313" key="12">
    <source>
        <dbReference type="EMBL" id="CAH3022886.1"/>
    </source>
</evidence>
<keyword evidence="4 10" id="KW-1133">Transmembrane helix</keyword>
<name>A0ABN8M0G5_9CNID</name>
<comment type="caution">
    <text evidence="12">The sequence shown here is derived from an EMBL/GenBank/DDBJ whole genome shotgun (WGS) entry which is preliminary data.</text>
</comment>
<keyword evidence="7" id="KW-0675">Receptor</keyword>
<feature type="domain" description="G-protein coupled receptors family 1 profile" evidence="11">
    <location>
        <begin position="30"/>
        <end position="282"/>
    </location>
</feature>
<evidence type="ECO:0000256" key="5">
    <source>
        <dbReference type="ARBA" id="ARBA00023040"/>
    </source>
</evidence>
<dbReference type="Pfam" id="PF00001">
    <property type="entry name" value="7tm_1"/>
    <property type="match status" value="1"/>
</dbReference>
<keyword evidence="8" id="KW-0325">Glycoprotein</keyword>
<dbReference type="SUPFAM" id="SSF81321">
    <property type="entry name" value="Family A G protein-coupled receptor-like"/>
    <property type="match status" value="1"/>
</dbReference>
<protein>
    <recommendedName>
        <fullName evidence="11">G-protein coupled receptors family 1 profile domain-containing protein</fullName>
    </recommendedName>
</protein>
<feature type="transmembrane region" description="Helical" evidence="10">
    <location>
        <begin position="266"/>
        <end position="283"/>
    </location>
</feature>
<reference evidence="12 13" key="1">
    <citation type="submission" date="2022-05" db="EMBL/GenBank/DDBJ databases">
        <authorList>
            <consortium name="Genoscope - CEA"/>
            <person name="William W."/>
        </authorList>
    </citation>
    <scope>NUCLEOTIDE SEQUENCE [LARGE SCALE GENOMIC DNA]</scope>
</reference>
<evidence type="ECO:0000256" key="9">
    <source>
        <dbReference type="ARBA" id="ARBA00023224"/>
    </source>
</evidence>